<dbReference type="AlphaFoldDB" id="A0A1H5M9U6"/>
<reference evidence="1 2" key="1">
    <citation type="submission" date="2016-10" db="EMBL/GenBank/DDBJ databases">
        <authorList>
            <person name="de Groot N.N."/>
        </authorList>
    </citation>
    <scope>NUCLEOTIDE SEQUENCE [LARGE SCALE GENOMIC DNA]</scope>
    <source>
        <strain evidence="1 2">DSM 22274</strain>
    </source>
</reference>
<dbReference type="RefSeq" id="WP_074712164.1">
    <property type="nucleotide sequence ID" value="NZ_FNTV01000001.1"/>
</dbReference>
<evidence type="ECO:0000313" key="1">
    <source>
        <dbReference type="EMBL" id="SEE86269.1"/>
    </source>
</evidence>
<sequence>MGKRRRKLFFIAMSLLAFVWVVSVGLTFVNEGKTPPDSAFPGVPGPAVVKGISMQCGSGGCWREMAIEAGSTMVANELINEMDLSQERCSARNLLTLTRICTGSSYAGGELRVYLRYAY</sequence>
<proteinExistence type="predicted"/>
<accession>A0A1H5M9U6</accession>
<gene>
    <name evidence="1" type="ORF">SAMN04489740_2833</name>
</gene>
<name>A0A1H5M9U6_9MICC</name>
<evidence type="ECO:0000313" key="2">
    <source>
        <dbReference type="Proteomes" id="UP000182725"/>
    </source>
</evidence>
<organism evidence="1 2">
    <name type="scientific">Arthrobacter alpinus</name>
    <dbReference type="NCBI Taxonomy" id="656366"/>
    <lineage>
        <taxon>Bacteria</taxon>
        <taxon>Bacillati</taxon>
        <taxon>Actinomycetota</taxon>
        <taxon>Actinomycetes</taxon>
        <taxon>Micrococcales</taxon>
        <taxon>Micrococcaceae</taxon>
        <taxon>Arthrobacter</taxon>
    </lineage>
</organism>
<dbReference type="EMBL" id="FNTV01000001">
    <property type="protein sequence ID" value="SEE86269.1"/>
    <property type="molecule type" value="Genomic_DNA"/>
</dbReference>
<dbReference type="Proteomes" id="UP000182725">
    <property type="component" value="Unassembled WGS sequence"/>
</dbReference>
<protein>
    <submittedName>
        <fullName evidence="1">Uncharacterized protein</fullName>
    </submittedName>
</protein>